<dbReference type="PIRSF" id="PIRSF029895">
    <property type="entry name" value="SpoIV"/>
    <property type="match status" value="1"/>
</dbReference>
<dbReference type="Pfam" id="PF06898">
    <property type="entry name" value="YqfD"/>
    <property type="match status" value="1"/>
</dbReference>
<evidence type="ECO:0008006" key="4">
    <source>
        <dbReference type="Google" id="ProtNLM"/>
    </source>
</evidence>
<keyword evidence="1" id="KW-1133">Transmembrane helix</keyword>
<keyword evidence="1" id="KW-0472">Membrane</keyword>
<evidence type="ECO:0000313" key="3">
    <source>
        <dbReference type="Proteomes" id="UP000255326"/>
    </source>
</evidence>
<dbReference type="OrthoDB" id="1640349at2"/>
<proteinExistence type="predicted"/>
<keyword evidence="1" id="KW-0812">Transmembrane</keyword>
<dbReference type="Proteomes" id="UP000255326">
    <property type="component" value="Unassembled WGS sequence"/>
</dbReference>
<keyword evidence="3" id="KW-1185">Reference proteome</keyword>
<feature type="transmembrane region" description="Helical" evidence="1">
    <location>
        <begin position="91"/>
        <end position="112"/>
    </location>
</feature>
<name>A0A370GK41_9BACI</name>
<dbReference type="RefSeq" id="WP_114744905.1">
    <property type="nucleotide sequence ID" value="NZ_QQAY01000003.1"/>
</dbReference>
<dbReference type="InterPro" id="IPR010690">
    <property type="entry name" value="YqfD"/>
</dbReference>
<organism evidence="2 3">
    <name type="scientific">Falsibacillus pallidus</name>
    <dbReference type="NCBI Taxonomy" id="493781"/>
    <lineage>
        <taxon>Bacteria</taxon>
        <taxon>Bacillati</taxon>
        <taxon>Bacillota</taxon>
        <taxon>Bacilli</taxon>
        <taxon>Bacillales</taxon>
        <taxon>Bacillaceae</taxon>
        <taxon>Falsibacillus</taxon>
    </lineage>
</organism>
<protein>
    <recommendedName>
        <fullName evidence="4">Stage IV sporulation protein</fullName>
    </recommendedName>
</protein>
<accession>A0A370GK41</accession>
<dbReference type="NCBIfam" id="TIGR02876">
    <property type="entry name" value="spore_yqfD"/>
    <property type="match status" value="1"/>
</dbReference>
<evidence type="ECO:0000256" key="1">
    <source>
        <dbReference type="SAM" id="Phobius"/>
    </source>
</evidence>
<evidence type="ECO:0000313" key="2">
    <source>
        <dbReference type="EMBL" id="RDI44007.1"/>
    </source>
</evidence>
<reference evidence="2 3" key="1">
    <citation type="submission" date="2018-07" db="EMBL/GenBank/DDBJ databases">
        <title>Genomic Encyclopedia of Type Strains, Phase IV (KMG-IV): sequencing the most valuable type-strain genomes for metagenomic binning, comparative biology and taxonomic classification.</title>
        <authorList>
            <person name="Goeker M."/>
        </authorList>
    </citation>
    <scope>NUCLEOTIDE SEQUENCE [LARGE SCALE GENOMIC DNA]</scope>
    <source>
        <strain evidence="2 3">DSM 25281</strain>
    </source>
</reference>
<comment type="caution">
    <text evidence="2">The sequence shown here is derived from an EMBL/GenBank/DDBJ whole genome shotgun (WGS) entry which is preliminary data.</text>
</comment>
<sequence>MKNHWLTFFGGTVKVKVQGGGLERFINALIRSNMSVWNVKRQGSDTITFMMRLDDISVLRKVKRSFPCKLSFLRGEGAPFLLKRSMKNAGFMLGILLFFVIITILSNIVWGIEIKGATPQTEHSIRKQLDRMGVQVGKSQFFMKDVESIQRELSNSLDNITWVGVVLKGTTYHFQVVEKNAPEKVVETGFQNLIASKKATIVKMFVEEGQTMVSVHDNVDKGQVLVSGYIGKDKHAKLVASKGEVWGQTWYKSSVEIPLESEFHVLTGKEKIKHTIKLWNWEFPIWGFGDNKMKEHVEDKVKHPVKFLKWTLPISYNKTTIREEETGKRTYTKTDALREGKELARNSLKAQLDKDAKIIDEKVLHEKVENGKVVLSLYFQVVENIAIGQPIIQGD</sequence>
<gene>
    <name evidence="2" type="ORF">DFR59_10370</name>
</gene>
<dbReference type="AlphaFoldDB" id="A0A370GK41"/>
<dbReference type="EMBL" id="QQAY01000003">
    <property type="protein sequence ID" value="RDI44007.1"/>
    <property type="molecule type" value="Genomic_DNA"/>
</dbReference>